<proteinExistence type="predicted"/>
<reference evidence="1 2" key="1">
    <citation type="submission" date="2019-06" db="EMBL/GenBank/DDBJ databases">
        <title>Metagenome assembled Genome of Spiribacter salinus SL48-SHIP from the microbial mat of Salt Lake 48 (Novosibirsk region, Russia).</title>
        <authorList>
            <person name="Shipova A."/>
            <person name="Rozanov A.S."/>
            <person name="Bryanskaya A.V."/>
            <person name="Peltek S.E."/>
        </authorList>
    </citation>
    <scope>NUCLEOTIDE SEQUENCE [LARGE SCALE GENOMIC DNA]</scope>
    <source>
        <strain evidence="1">SL48-SHIP-2</strain>
    </source>
</reference>
<protein>
    <recommendedName>
        <fullName evidence="3">Lysozyme</fullName>
    </recommendedName>
</protein>
<evidence type="ECO:0000313" key="1">
    <source>
        <dbReference type="EMBL" id="TQE94358.1"/>
    </source>
</evidence>
<dbReference type="AlphaFoldDB" id="A0A540VC63"/>
<dbReference type="Proteomes" id="UP000315400">
    <property type="component" value="Unassembled WGS sequence"/>
</dbReference>
<evidence type="ECO:0008006" key="3">
    <source>
        <dbReference type="Google" id="ProtNLM"/>
    </source>
</evidence>
<sequence>MARHSFTRHDPLAINSVRVGEAAGSAHHTFTDFGIGFGAIQPFNRGGRNIYIPSENVLRTAELLQIEIDRLPAVVTGAKARVWATAFAYNQGIGTLRGVIGAGETPLSLRTAGHDGARYASGVFGFIGIEEKDLPDSWSD</sequence>
<gene>
    <name evidence="1" type="ORF">FKY71_17685</name>
</gene>
<organism evidence="1 2">
    <name type="scientific">Spiribacter salinus</name>
    <dbReference type="NCBI Taxonomy" id="1335746"/>
    <lineage>
        <taxon>Bacteria</taxon>
        <taxon>Pseudomonadati</taxon>
        <taxon>Pseudomonadota</taxon>
        <taxon>Gammaproteobacteria</taxon>
        <taxon>Chromatiales</taxon>
        <taxon>Ectothiorhodospiraceae</taxon>
        <taxon>Spiribacter</taxon>
    </lineage>
</organism>
<accession>A0A540VC63</accession>
<name>A0A540VC63_9GAMM</name>
<dbReference type="EMBL" id="VIFK01000426">
    <property type="protein sequence ID" value="TQE94358.1"/>
    <property type="molecule type" value="Genomic_DNA"/>
</dbReference>
<comment type="caution">
    <text evidence="1">The sequence shown here is derived from an EMBL/GenBank/DDBJ whole genome shotgun (WGS) entry which is preliminary data.</text>
</comment>
<evidence type="ECO:0000313" key="2">
    <source>
        <dbReference type="Proteomes" id="UP000315400"/>
    </source>
</evidence>